<dbReference type="HAMAP" id="MF_00222">
    <property type="entry name" value="Shikimate_DH_AroE"/>
    <property type="match status" value="1"/>
</dbReference>
<organism evidence="10 11">
    <name type="scientific">Sphingoaurantiacus capsulatus</name>
    <dbReference type="NCBI Taxonomy" id="1771310"/>
    <lineage>
        <taxon>Bacteria</taxon>
        <taxon>Pseudomonadati</taxon>
        <taxon>Pseudomonadota</taxon>
        <taxon>Alphaproteobacteria</taxon>
        <taxon>Sphingomonadales</taxon>
        <taxon>Sphingosinicellaceae</taxon>
        <taxon>Sphingoaurantiacus</taxon>
    </lineage>
</organism>
<comment type="function">
    <text evidence="8">Involved in the biosynthesis of the chorismate, which leads to the biosynthesis of aromatic amino acids. Catalyzes the reversible NADPH linked reduction of 3-dehydroshikimate (DHSA) to yield shikimate (SA).</text>
</comment>
<dbReference type="InterPro" id="IPR046346">
    <property type="entry name" value="Aminoacid_DH-like_N_sf"/>
</dbReference>
<reference evidence="11" key="1">
    <citation type="journal article" date="2019" name="Int. J. Syst. Evol. Microbiol.">
        <title>The Global Catalogue of Microorganisms (GCM) 10K type strain sequencing project: providing services to taxonomists for standard genome sequencing and annotation.</title>
        <authorList>
            <consortium name="The Broad Institute Genomics Platform"/>
            <consortium name="The Broad Institute Genome Sequencing Center for Infectious Disease"/>
            <person name="Wu L."/>
            <person name="Ma J."/>
        </authorList>
    </citation>
    <scope>NUCLEOTIDE SEQUENCE [LARGE SCALE GENOMIC DNA]</scope>
    <source>
        <strain evidence="11">KCTC 42644</strain>
    </source>
</reference>
<dbReference type="Gene3D" id="3.40.50.720">
    <property type="entry name" value="NAD(P)-binding Rossmann-like Domain"/>
    <property type="match status" value="1"/>
</dbReference>
<dbReference type="EC" id="1.1.1.25" evidence="2 8"/>
<keyword evidence="11" id="KW-1185">Reference proteome</keyword>
<keyword evidence="6 8" id="KW-0057">Aromatic amino acid biosynthesis</keyword>
<protein>
    <recommendedName>
        <fullName evidence="2 8">Shikimate dehydrogenase (NADP(+))</fullName>
        <shortName evidence="8">SDH</shortName>
        <ecNumber evidence="2 8">1.1.1.25</ecNumber>
    </recommendedName>
</protein>
<feature type="active site" description="Proton acceptor" evidence="8">
    <location>
        <position position="68"/>
    </location>
</feature>
<comment type="pathway">
    <text evidence="1 8">Metabolic intermediate biosynthesis; chorismate biosynthesis; chorismate from D-erythrose 4-phosphate and phosphoenolpyruvate: step 4/7.</text>
</comment>
<evidence type="ECO:0000313" key="10">
    <source>
        <dbReference type="EMBL" id="MFC3714433.1"/>
    </source>
</evidence>
<dbReference type="NCBIfam" id="TIGR00507">
    <property type="entry name" value="aroE"/>
    <property type="match status" value="1"/>
</dbReference>
<keyword evidence="5 8" id="KW-0560">Oxidoreductase</keyword>
<evidence type="ECO:0000256" key="6">
    <source>
        <dbReference type="ARBA" id="ARBA00023141"/>
    </source>
</evidence>
<dbReference type="Gene3D" id="3.40.50.10860">
    <property type="entry name" value="Leucine Dehydrogenase, chain A, domain 1"/>
    <property type="match status" value="1"/>
</dbReference>
<dbReference type="InterPro" id="IPR013708">
    <property type="entry name" value="Shikimate_DH-bd_N"/>
</dbReference>
<dbReference type="CDD" id="cd01065">
    <property type="entry name" value="NAD_bind_Shikimate_DH"/>
    <property type="match status" value="1"/>
</dbReference>
<evidence type="ECO:0000313" key="11">
    <source>
        <dbReference type="Proteomes" id="UP001595615"/>
    </source>
</evidence>
<evidence type="ECO:0000259" key="9">
    <source>
        <dbReference type="Pfam" id="PF08501"/>
    </source>
</evidence>
<comment type="caution">
    <text evidence="8">Lacks conserved residue(s) required for the propagation of feature annotation.</text>
</comment>
<comment type="similarity">
    <text evidence="8">Belongs to the shikimate dehydrogenase family.</text>
</comment>
<dbReference type="RefSeq" id="WP_380864012.1">
    <property type="nucleotide sequence ID" value="NZ_JBHRXV010000015.1"/>
</dbReference>
<feature type="binding site" evidence="8">
    <location>
        <position position="249"/>
    </location>
    <ligand>
        <name>NADP(+)</name>
        <dbReference type="ChEBI" id="CHEBI:58349"/>
    </ligand>
</feature>
<dbReference type="InterPro" id="IPR011342">
    <property type="entry name" value="Shikimate_DH"/>
</dbReference>
<dbReference type="GO" id="GO:0004764">
    <property type="term" value="F:shikimate 3-dehydrogenase (NADP+) activity"/>
    <property type="evidence" value="ECO:0007669"/>
    <property type="project" value="UniProtKB-EC"/>
</dbReference>
<feature type="binding site" evidence="8">
    <location>
        <position position="64"/>
    </location>
    <ligand>
        <name>shikimate</name>
        <dbReference type="ChEBI" id="CHEBI:36208"/>
    </ligand>
</feature>
<proteinExistence type="inferred from homology"/>
<evidence type="ECO:0000256" key="4">
    <source>
        <dbReference type="ARBA" id="ARBA00022857"/>
    </source>
</evidence>
<feature type="binding site" evidence="8">
    <location>
        <position position="256"/>
    </location>
    <ligand>
        <name>shikimate</name>
        <dbReference type="ChEBI" id="CHEBI:36208"/>
    </ligand>
</feature>
<dbReference type="Proteomes" id="UP001595615">
    <property type="component" value="Unassembled WGS sequence"/>
</dbReference>
<dbReference type="PANTHER" id="PTHR21089">
    <property type="entry name" value="SHIKIMATE DEHYDROGENASE"/>
    <property type="match status" value="1"/>
</dbReference>
<comment type="subunit">
    <text evidence="8">Homodimer.</text>
</comment>
<evidence type="ECO:0000256" key="7">
    <source>
        <dbReference type="ARBA" id="ARBA00049442"/>
    </source>
</evidence>
<keyword evidence="3 8" id="KW-0028">Amino-acid biosynthesis</keyword>
<evidence type="ECO:0000256" key="5">
    <source>
        <dbReference type="ARBA" id="ARBA00023002"/>
    </source>
</evidence>
<gene>
    <name evidence="8 10" type="primary">aroE</name>
    <name evidence="10" type="ORF">ACFOMD_17835</name>
</gene>
<sequence length="283" mass="30477">MSLPPSAGIFGWPVAHSKSPLIHRFWLEKLGMDGDYGRFPVEPEKLGDAIRALPALGLRGVNVTVPHKQAVIAHLDRIDPLAERIGAVNTVAVEAGMLVGYNSDAAGFLEPLRPLLNQNWLMRMARIIGTGGAALAVAHALHGEGFITVIIGRDIEKAKALRGGYEPDDSLVATLDSFRQPSDFEWTDRSGVLDLVVNTTSLGMKGQPELGLDFSHVPPGAVVYDIVYAPLETPLLAEARTRGHATIDGLAMLIGQAAVAFEKFYGAAPPRDHDAELRELLTR</sequence>
<feature type="binding site" evidence="8">
    <location>
        <begin position="17"/>
        <end position="19"/>
    </location>
    <ligand>
        <name>shikimate</name>
        <dbReference type="ChEBI" id="CHEBI:36208"/>
    </ligand>
</feature>
<dbReference type="PANTHER" id="PTHR21089:SF1">
    <property type="entry name" value="BIFUNCTIONAL 3-DEHYDROQUINATE DEHYDRATASE_SHIKIMATE DEHYDROGENASE, CHLOROPLASTIC"/>
    <property type="match status" value="1"/>
</dbReference>
<dbReference type="Pfam" id="PF08501">
    <property type="entry name" value="Shikimate_dh_N"/>
    <property type="match status" value="1"/>
</dbReference>
<feature type="domain" description="Shikimate dehydrogenase substrate binding N-terminal" evidence="9">
    <location>
        <begin position="9"/>
        <end position="91"/>
    </location>
</feature>
<evidence type="ECO:0000256" key="2">
    <source>
        <dbReference type="ARBA" id="ARBA00012962"/>
    </source>
</evidence>
<comment type="catalytic activity">
    <reaction evidence="7 8">
        <text>shikimate + NADP(+) = 3-dehydroshikimate + NADPH + H(+)</text>
        <dbReference type="Rhea" id="RHEA:17737"/>
        <dbReference type="ChEBI" id="CHEBI:15378"/>
        <dbReference type="ChEBI" id="CHEBI:16630"/>
        <dbReference type="ChEBI" id="CHEBI:36208"/>
        <dbReference type="ChEBI" id="CHEBI:57783"/>
        <dbReference type="ChEBI" id="CHEBI:58349"/>
        <dbReference type="EC" id="1.1.1.25"/>
    </reaction>
</comment>
<name>A0ABV7XGM4_9SPHN</name>
<comment type="caution">
    <text evidence="10">The sequence shown here is derived from an EMBL/GenBank/DDBJ whole genome shotgun (WGS) entry which is preliminary data.</text>
</comment>
<feature type="binding site" evidence="8">
    <location>
        <position position="228"/>
    </location>
    <ligand>
        <name>shikimate</name>
        <dbReference type="ChEBI" id="CHEBI:36208"/>
    </ligand>
</feature>
<dbReference type="SUPFAM" id="SSF51735">
    <property type="entry name" value="NAD(P)-binding Rossmann-fold domains"/>
    <property type="match status" value="1"/>
</dbReference>
<evidence type="ECO:0000256" key="8">
    <source>
        <dbReference type="HAMAP-Rule" id="MF_00222"/>
    </source>
</evidence>
<dbReference type="InterPro" id="IPR022893">
    <property type="entry name" value="Shikimate_DH_fam"/>
</dbReference>
<dbReference type="SUPFAM" id="SSF53223">
    <property type="entry name" value="Aminoacid dehydrogenase-like, N-terminal domain"/>
    <property type="match status" value="1"/>
</dbReference>
<dbReference type="InterPro" id="IPR036291">
    <property type="entry name" value="NAD(P)-bd_dom_sf"/>
</dbReference>
<feature type="binding site" evidence="8">
    <location>
        <position position="89"/>
    </location>
    <ligand>
        <name>shikimate</name>
        <dbReference type="ChEBI" id="CHEBI:36208"/>
    </ligand>
</feature>
<dbReference type="EMBL" id="JBHRXV010000015">
    <property type="protein sequence ID" value="MFC3714433.1"/>
    <property type="molecule type" value="Genomic_DNA"/>
</dbReference>
<keyword evidence="4 8" id="KW-0521">NADP</keyword>
<evidence type="ECO:0000256" key="3">
    <source>
        <dbReference type="ARBA" id="ARBA00022605"/>
    </source>
</evidence>
<feature type="binding site" evidence="8">
    <location>
        <position position="104"/>
    </location>
    <ligand>
        <name>shikimate</name>
        <dbReference type="ChEBI" id="CHEBI:36208"/>
    </ligand>
</feature>
<accession>A0ABV7XGM4</accession>
<feature type="binding site" evidence="8">
    <location>
        <position position="226"/>
    </location>
    <ligand>
        <name>NADP(+)</name>
        <dbReference type="ChEBI" id="CHEBI:58349"/>
    </ligand>
</feature>
<evidence type="ECO:0000256" key="1">
    <source>
        <dbReference type="ARBA" id="ARBA00004871"/>
    </source>
</evidence>